<evidence type="ECO:0000259" key="1">
    <source>
        <dbReference type="Pfam" id="PF00462"/>
    </source>
</evidence>
<dbReference type="PROSITE" id="PS51354">
    <property type="entry name" value="GLUTAREDOXIN_2"/>
    <property type="match status" value="1"/>
</dbReference>
<proteinExistence type="predicted"/>
<evidence type="ECO:0000313" key="2">
    <source>
        <dbReference type="EMBL" id="AOM84080.1"/>
    </source>
</evidence>
<reference evidence="2 3" key="1">
    <citation type="submission" date="2015-08" db="EMBL/GenBank/DDBJ databases">
        <title>The complete genome sequence of Bacillus beveridgei MLTeJB.</title>
        <authorList>
            <person name="Hanson T.E."/>
            <person name="Mesa C."/>
            <person name="Basesman S.M."/>
            <person name="Oremland R.S."/>
        </authorList>
    </citation>
    <scope>NUCLEOTIDE SEQUENCE [LARGE SCALE GENOMIC DNA]</scope>
    <source>
        <strain evidence="2 3">MLTeJB</strain>
    </source>
</reference>
<dbReference type="Gene3D" id="3.40.30.10">
    <property type="entry name" value="Glutaredoxin"/>
    <property type="match status" value="1"/>
</dbReference>
<sequence>MERITLYTIPGCSKCASVRKHFDKCKISYVEADLFSDQKFVQEIKAYAGEVRAPAVVMGNFVLTEYEEIMQVFSTETECPSGENPS</sequence>
<dbReference type="CDD" id="cd02976">
    <property type="entry name" value="NrdH"/>
    <property type="match status" value="1"/>
</dbReference>
<gene>
    <name evidence="2" type="ORF">BBEV_2743</name>
</gene>
<dbReference type="OrthoDB" id="9795531at2"/>
<dbReference type="EMBL" id="CP012502">
    <property type="protein sequence ID" value="AOM84080.1"/>
    <property type="molecule type" value="Genomic_DNA"/>
</dbReference>
<accession>A0A1D7QYK3</accession>
<protein>
    <recommendedName>
        <fullName evidence="1">Glutaredoxin domain-containing protein</fullName>
    </recommendedName>
</protein>
<dbReference type="KEGG" id="bbev:BBEV_2743"/>
<dbReference type="AlphaFoldDB" id="A0A1D7QYK3"/>
<dbReference type="InterPro" id="IPR036249">
    <property type="entry name" value="Thioredoxin-like_sf"/>
</dbReference>
<dbReference type="Pfam" id="PF00462">
    <property type="entry name" value="Glutaredoxin"/>
    <property type="match status" value="1"/>
</dbReference>
<keyword evidence="3" id="KW-1185">Reference proteome</keyword>
<evidence type="ECO:0000313" key="3">
    <source>
        <dbReference type="Proteomes" id="UP000094463"/>
    </source>
</evidence>
<feature type="domain" description="Glutaredoxin" evidence="1">
    <location>
        <begin position="4"/>
        <end position="59"/>
    </location>
</feature>
<name>A0A1D7QYK3_9BACI</name>
<dbReference type="Proteomes" id="UP000094463">
    <property type="component" value="Chromosome"/>
</dbReference>
<dbReference type="SUPFAM" id="SSF52833">
    <property type="entry name" value="Thioredoxin-like"/>
    <property type="match status" value="1"/>
</dbReference>
<dbReference type="RefSeq" id="WP_069365991.1">
    <property type="nucleotide sequence ID" value="NZ_CP012502.1"/>
</dbReference>
<dbReference type="InterPro" id="IPR002109">
    <property type="entry name" value="Glutaredoxin"/>
</dbReference>
<organism evidence="2 3">
    <name type="scientific">Salisediminibacterium beveridgei</name>
    <dbReference type="NCBI Taxonomy" id="632773"/>
    <lineage>
        <taxon>Bacteria</taxon>
        <taxon>Bacillati</taxon>
        <taxon>Bacillota</taxon>
        <taxon>Bacilli</taxon>
        <taxon>Bacillales</taxon>
        <taxon>Bacillaceae</taxon>
        <taxon>Salisediminibacterium</taxon>
    </lineage>
</organism>
<dbReference type="STRING" id="632773.BBEV_2743"/>